<proteinExistence type="predicted"/>
<dbReference type="AlphaFoldDB" id="A0A9P1KFZ3"/>
<dbReference type="Gene3D" id="2.60.120.380">
    <property type="match status" value="1"/>
</dbReference>
<sequence>MLTLETLFDEGFYLAQNQDVKDAIANGVFETAFEHFSRYGQFEGRTPNPIFDGEFYLAQNPDIQSEVEAGITTAAAHFVNIGQTDNLSPNPFFDPVFYLQQNPSVAQGVANGEFTAFEHFFKIGQFQGLNPSESFDTEFYRDRNFDAVQGIEEEIIGSLFEHFFRFGSPLGRLGAPPQFGDDLSNAIALDTLLGSRTIVNSVTDDNPVNIYEFIIPNNGSEFSLFLHGLKADANVDLIQDFNQNQAVQPDDIIASSNNPALATESIEIDLLRRGTYFVRVSQFQGETIYALELSAIPLDI</sequence>
<protein>
    <submittedName>
        <fullName evidence="1">Hemolysin-type calcium-binding region protein</fullName>
    </submittedName>
</protein>
<dbReference type="EMBL" id="FO818640">
    <property type="protein sequence ID" value="CDM95257.1"/>
    <property type="molecule type" value="Genomic_DNA"/>
</dbReference>
<dbReference type="RefSeq" id="WP_008050897.1">
    <property type="nucleotide sequence ID" value="NZ_FO818640.1"/>
</dbReference>
<keyword evidence="2" id="KW-1185">Reference proteome</keyword>
<evidence type="ECO:0000313" key="1">
    <source>
        <dbReference type="EMBL" id="CDM95257.1"/>
    </source>
</evidence>
<organism evidence="1 2">
    <name type="scientific">Limnospira indica PCC 8005</name>
    <dbReference type="NCBI Taxonomy" id="376219"/>
    <lineage>
        <taxon>Bacteria</taxon>
        <taxon>Bacillati</taxon>
        <taxon>Cyanobacteriota</taxon>
        <taxon>Cyanophyceae</taxon>
        <taxon>Oscillatoriophycideae</taxon>
        <taxon>Oscillatoriales</taxon>
        <taxon>Sirenicapillariaceae</taxon>
        <taxon>Limnospira</taxon>
    </lineage>
</organism>
<reference evidence="1 2" key="1">
    <citation type="submission" date="2014-02" db="EMBL/GenBank/DDBJ databases">
        <authorList>
            <person name="Genoscope - CEA"/>
        </authorList>
    </citation>
    <scope>NUCLEOTIDE SEQUENCE [LARGE SCALE GENOMIC DNA]</scope>
    <source>
        <strain evidence="1 2">PCC 8005</strain>
    </source>
</reference>
<dbReference type="Proteomes" id="UP000032946">
    <property type="component" value="Chromosome"/>
</dbReference>
<accession>A0A9P1KFZ3</accession>
<evidence type="ECO:0000313" key="2">
    <source>
        <dbReference type="Proteomes" id="UP000032946"/>
    </source>
</evidence>
<name>A0A9P1KFZ3_9CYAN</name>
<dbReference type="SUPFAM" id="SSF89260">
    <property type="entry name" value="Collagen-binding domain"/>
    <property type="match status" value="1"/>
</dbReference>
<gene>
    <name evidence="1" type="ORF">ARTHRO_30525</name>
</gene>